<sequence>MPQIRLPARIYTTPAGARSSDDLQYGDMTEQQLRSVFHLNDVSARVNPD</sequence>
<organism evidence="1 2">
    <name type="scientific">Rahnella ecdela</name>
    <dbReference type="NCBI Taxonomy" id="2816250"/>
    <lineage>
        <taxon>Bacteria</taxon>
        <taxon>Pseudomonadati</taxon>
        <taxon>Pseudomonadota</taxon>
        <taxon>Gammaproteobacteria</taxon>
        <taxon>Enterobacterales</taxon>
        <taxon>Yersiniaceae</taxon>
        <taxon>Rahnella</taxon>
    </lineage>
</organism>
<evidence type="ECO:0000313" key="1">
    <source>
        <dbReference type="EMBL" id="MBU9846345.1"/>
    </source>
</evidence>
<comment type="caution">
    <text evidence="1">The sequence shown here is derived from an EMBL/GenBank/DDBJ whole genome shotgun (WGS) entry which is preliminary data.</text>
</comment>
<evidence type="ECO:0000313" key="2">
    <source>
        <dbReference type="Proteomes" id="UP000739284"/>
    </source>
</evidence>
<protein>
    <submittedName>
        <fullName evidence="1">DUF3289 family protein</fullName>
    </submittedName>
</protein>
<accession>A0ABS6LHS7</accession>
<reference evidence="1 2" key="1">
    <citation type="submission" date="2021-03" db="EMBL/GenBank/DDBJ databases">
        <title>Five novel Rahnella species.</title>
        <authorList>
            <person name="Brady C."/>
            <person name="Asselin J."/>
            <person name="Beer S."/>
            <person name="Bruberg M.B."/>
            <person name="Crampton B."/>
            <person name="Venter S."/>
            <person name="Arnold D."/>
            <person name="Denman S."/>
        </authorList>
    </citation>
    <scope>NUCLEOTIDE SEQUENCE [LARGE SCALE GENOMIC DNA]</scope>
    <source>
        <strain evidence="1 2">FRB 231</strain>
    </source>
</reference>
<proteinExistence type="predicted"/>
<dbReference type="EMBL" id="JAFMOY010000128">
    <property type="protein sequence ID" value="MBU9846345.1"/>
    <property type="molecule type" value="Genomic_DNA"/>
</dbReference>
<dbReference type="InterPro" id="IPR017483">
    <property type="entry name" value="CHP03034"/>
</dbReference>
<gene>
    <name evidence="1" type="ORF">J1784_15135</name>
</gene>
<dbReference type="Pfam" id="PF11692">
    <property type="entry name" value="DUF3289"/>
    <property type="match status" value="1"/>
</dbReference>
<dbReference type="Proteomes" id="UP000739284">
    <property type="component" value="Unassembled WGS sequence"/>
</dbReference>
<name>A0ABS6LHS7_9GAMM</name>
<keyword evidence="2" id="KW-1185">Reference proteome</keyword>